<feature type="region of interest" description="Disordered" evidence="1">
    <location>
        <begin position="295"/>
        <end position="558"/>
    </location>
</feature>
<dbReference type="InterPro" id="IPR001878">
    <property type="entry name" value="Znf_CCHC"/>
</dbReference>
<dbReference type="Proteomes" id="UP000683360">
    <property type="component" value="Unassembled WGS sequence"/>
</dbReference>
<dbReference type="OrthoDB" id="6128564at2759"/>
<accession>A0A8S3R296</accession>
<dbReference type="EMBL" id="CAJPWZ010000836">
    <property type="protein sequence ID" value="CAG2201232.1"/>
    <property type="molecule type" value="Genomic_DNA"/>
</dbReference>
<evidence type="ECO:0000256" key="1">
    <source>
        <dbReference type="SAM" id="MobiDB-lite"/>
    </source>
</evidence>
<evidence type="ECO:0000259" key="2">
    <source>
        <dbReference type="SMART" id="SM00343"/>
    </source>
</evidence>
<feature type="compositionally biased region" description="Basic and acidic residues" evidence="1">
    <location>
        <begin position="358"/>
        <end position="391"/>
    </location>
</feature>
<dbReference type="GO" id="GO:0003676">
    <property type="term" value="F:nucleic acid binding"/>
    <property type="evidence" value="ECO:0007669"/>
    <property type="project" value="InterPro"/>
</dbReference>
<organism evidence="3 4">
    <name type="scientific">Mytilus edulis</name>
    <name type="common">Blue mussel</name>
    <dbReference type="NCBI Taxonomy" id="6550"/>
    <lineage>
        <taxon>Eukaryota</taxon>
        <taxon>Metazoa</taxon>
        <taxon>Spiralia</taxon>
        <taxon>Lophotrochozoa</taxon>
        <taxon>Mollusca</taxon>
        <taxon>Bivalvia</taxon>
        <taxon>Autobranchia</taxon>
        <taxon>Pteriomorphia</taxon>
        <taxon>Mytilida</taxon>
        <taxon>Mytiloidea</taxon>
        <taxon>Mytilidae</taxon>
        <taxon>Mytilinae</taxon>
        <taxon>Mytilus</taxon>
    </lineage>
</organism>
<feature type="compositionally biased region" description="Basic and acidic residues" evidence="1">
    <location>
        <begin position="302"/>
        <end position="322"/>
    </location>
</feature>
<feature type="compositionally biased region" description="Polar residues" evidence="1">
    <location>
        <begin position="494"/>
        <end position="504"/>
    </location>
</feature>
<gene>
    <name evidence="3" type="ORF">MEDL_15857</name>
</gene>
<evidence type="ECO:0000313" key="4">
    <source>
        <dbReference type="Proteomes" id="UP000683360"/>
    </source>
</evidence>
<name>A0A8S3R296_MYTED</name>
<evidence type="ECO:0000313" key="3">
    <source>
        <dbReference type="EMBL" id="CAG2201232.1"/>
    </source>
</evidence>
<keyword evidence="4" id="KW-1185">Reference proteome</keyword>
<feature type="compositionally biased region" description="Basic and acidic residues" evidence="1">
    <location>
        <begin position="398"/>
        <end position="421"/>
    </location>
</feature>
<reference evidence="3" key="1">
    <citation type="submission" date="2021-03" db="EMBL/GenBank/DDBJ databases">
        <authorList>
            <person name="Bekaert M."/>
        </authorList>
    </citation>
    <scope>NUCLEOTIDE SEQUENCE</scope>
</reference>
<feature type="compositionally biased region" description="Acidic residues" evidence="1">
    <location>
        <begin position="340"/>
        <end position="357"/>
    </location>
</feature>
<dbReference type="GO" id="GO:0008270">
    <property type="term" value="F:zinc ion binding"/>
    <property type="evidence" value="ECO:0007669"/>
    <property type="project" value="InterPro"/>
</dbReference>
<protein>
    <recommendedName>
        <fullName evidence="2">CCHC-type domain-containing protein</fullName>
    </recommendedName>
</protein>
<sequence length="558" mass="62644">MSLETSRNGKMQNSYKQTKYMKGGKVFKKECAVKVINIPTRTFLAAQVIEAAEKVCGENSVLAVVPNDAESYYVVTTITEENAEKLTRGLEIDEQSFDCNFQFSDLVVVSFLNLPAHVEDSVIIGKLKEKNCTIHSPIYRHVHPGTQVADGTRYVKVKFPPDLISLSWSMKFDTGYGEKYFKVVHDHQKQLCNMCGSPSHKYRQCPNLICRGCDKQGHKKKECKAKKCDKCDNLPNDCFCPIEDDGTCPYCKYNPCVCVCANCYEKYDECKCHCEGCGKQKEECECSNEEEMDDDVDDEHDVESHPKIEVHAEVHPISKDMSDVNEEITSTNDNDRNGGSDDDGSSSSEDTIEEITENGDRGDDSAKGKEKGVAKDRSGAKNKDRADVKDRSGRKKQDRAGGKDRSGAKGKERADEKDRSGAKNKGQKRQIDDDSETETVQKILCNDDNDNEIVIENWDNDMQDENNESNDMQDEKNESNDTHSNISKDILLCENNTESDVNSESMEDCSCADEKEHGQSKSTNSGGFKRRNKMKIPPNVKGNIRRNPYKKSVINGES</sequence>
<dbReference type="SMART" id="SM00343">
    <property type="entry name" value="ZnF_C2HC"/>
    <property type="match status" value="2"/>
</dbReference>
<comment type="caution">
    <text evidence="3">The sequence shown here is derived from an EMBL/GenBank/DDBJ whole genome shotgun (WGS) entry which is preliminary data.</text>
</comment>
<feature type="domain" description="CCHC-type" evidence="2">
    <location>
        <begin position="191"/>
        <end position="207"/>
    </location>
</feature>
<feature type="domain" description="CCHC-type" evidence="2">
    <location>
        <begin position="209"/>
        <end position="225"/>
    </location>
</feature>
<dbReference type="AlphaFoldDB" id="A0A8S3R296"/>
<feature type="compositionally biased region" description="Acidic residues" evidence="1">
    <location>
        <begin position="447"/>
        <end position="472"/>
    </location>
</feature>
<proteinExistence type="predicted"/>